<dbReference type="STRING" id="229920.ADM99_00645"/>
<reference evidence="1 2" key="1">
    <citation type="submission" date="2015-07" db="EMBL/GenBank/DDBJ databases">
        <title>Genome sequence of Leptolinea tardivitalis DSM 16556.</title>
        <authorList>
            <person name="Hemp J."/>
            <person name="Ward L.M."/>
            <person name="Pace L.A."/>
            <person name="Fischer W.W."/>
        </authorList>
    </citation>
    <scope>NUCLEOTIDE SEQUENCE [LARGE SCALE GENOMIC DNA]</scope>
    <source>
        <strain evidence="1 2">YMTK-2</strain>
    </source>
</reference>
<gene>
    <name evidence="1" type="ORF">ADM99_00645</name>
</gene>
<evidence type="ECO:0000313" key="2">
    <source>
        <dbReference type="Proteomes" id="UP000050430"/>
    </source>
</evidence>
<organism evidence="1 2">
    <name type="scientific">Leptolinea tardivitalis</name>
    <dbReference type="NCBI Taxonomy" id="229920"/>
    <lineage>
        <taxon>Bacteria</taxon>
        <taxon>Bacillati</taxon>
        <taxon>Chloroflexota</taxon>
        <taxon>Anaerolineae</taxon>
        <taxon>Anaerolineales</taxon>
        <taxon>Anaerolineaceae</taxon>
        <taxon>Leptolinea</taxon>
    </lineage>
</organism>
<dbReference type="EMBL" id="LGCK01000001">
    <property type="protein sequence ID" value="KPL75156.1"/>
    <property type="molecule type" value="Genomic_DNA"/>
</dbReference>
<accession>A0A0P6XRS8</accession>
<comment type="caution">
    <text evidence="1">The sequence shown here is derived from an EMBL/GenBank/DDBJ whole genome shotgun (WGS) entry which is preliminary data.</text>
</comment>
<evidence type="ECO:0000313" key="1">
    <source>
        <dbReference type="EMBL" id="KPL75156.1"/>
    </source>
</evidence>
<proteinExistence type="predicted"/>
<name>A0A0P6XRS8_9CHLR</name>
<keyword evidence="2" id="KW-1185">Reference proteome</keyword>
<dbReference type="AlphaFoldDB" id="A0A0P6XRS8"/>
<dbReference type="RefSeq" id="WP_062420630.1">
    <property type="nucleotide sequence ID" value="NZ_BBYA01000003.1"/>
</dbReference>
<dbReference type="OrthoDB" id="154348at2"/>
<protein>
    <submittedName>
        <fullName evidence="1">Uncharacterized protein</fullName>
    </submittedName>
</protein>
<dbReference type="Proteomes" id="UP000050430">
    <property type="component" value="Unassembled WGS sequence"/>
</dbReference>
<sequence length="336" mass="38339">MRITKESMLRLARDTAAISANQDRSIICIYLTGSLLTEDPFIGGTTDIDLFFVHTQEQDKKREIRYLSDDVSLDIAHIDQKRFQQPRHLRADAWLGPFLCAKPRVLLDSQHWFEFTEASVAAQFYRPEYILERARPLAAAARQTWMEFHLSQPDVTANTILRYLNTIENAGNALALLSGPPLTERRFLLDLPARLNTSGVETLISSFNSFLLPSDITDIEWTEWITRWESSLREAARSTDCHPKLSGVRRNYYTHAVNALSDEHQPAAAWILMRTWSQIAALLNEKSSEMAAWKEACGFFLQVKDSFEPIWGTLDSLLDSVEETLDIFAKDNGLVE</sequence>